<evidence type="ECO:0000313" key="4">
    <source>
        <dbReference type="EMBL" id="KAF5315087.1"/>
    </source>
</evidence>
<reference evidence="4 5" key="1">
    <citation type="journal article" date="2020" name="ISME J.">
        <title>Uncovering the hidden diversity of litter-decomposition mechanisms in mushroom-forming fungi.</title>
        <authorList>
            <person name="Floudas D."/>
            <person name="Bentzer J."/>
            <person name="Ahren D."/>
            <person name="Johansson T."/>
            <person name="Persson P."/>
            <person name="Tunlid A."/>
        </authorList>
    </citation>
    <scope>NUCLEOTIDE SEQUENCE [LARGE SCALE GENOMIC DNA]</scope>
    <source>
        <strain evidence="4 5">CBS 101986</strain>
    </source>
</reference>
<dbReference type="InterPro" id="IPR028211">
    <property type="entry name" value="Ntr2"/>
</dbReference>
<dbReference type="GO" id="GO:0000390">
    <property type="term" value="P:spliceosomal complex disassembly"/>
    <property type="evidence" value="ECO:0007669"/>
    <property type="project" value="InterPro"/>
</dbReference>
<feature type="region of interest" description="Disordered" evidence="3">
    <location>
        <begin position="176"/>
        <end position="221"/>
    </location>
</feature>
<feature type="region of interest" description="Disordered" evidence="3">
    <location>
        <begin position="236"/>
        <end position="291"/>
    </location>
</feature>
<feature type="region of interest" description="Disordered" evidence="3">
    <location>
        <begin position="1"/>
        <end position="72"/>
    </location>
</feature>
<name>A0A8H5EWP5_9AGAR</name>
<sequence>MSSPPPPVFIKRNKSKPSQRTREPSPSNGDSTGEAAESSPSTLASKLKNKVKRAKPKSRLSFGADEEEEGDTELFKVKRSNLSRKVTLGNHPAIAIPSLDQATISPETPKYDAAYLKELKASTPSARPPAPSNVLDSDIPVDLGDTVISGMGMDIDEAAFIPSESSIKTAKERRERLRKTQASGEDDFISLSVTRREDAPQGPHPESRLMREEDELGEGDDEFAEYTSAQERIALGKKSRKVEASQKRDAMKEMIADAEDEDEETAEWEQEQLRRGGHRTPEPSSTPKVKQVYKAAPIPPATQVPTLSPAINRLSEQLSRLTTSHAQNSSTLSSLAQERLEVDNREKEMRDIVENAEEKRAWFGDFREWTESVAGFLDEKYPLLEKLEEEQLSLLGERRDMVVKRRGQDDEDDLSMFLGLQTTAASDDSEPKLDEFGRSIPIDPAAERRERRLERLNRRRTRSTRQTAVVAEEEGYSTDSSLAPADLSAYGEALQSIVTSSKEVLADVKAVEFRDPAKGRWAVWREKYADSYVGAWGGLGVVSVWEFWVRLECVNWDCIENPRSLHSFKWYQGLYEYSRPGKEGTAEERSLGPDGDLVASMVSTAIIPLICKQIEGGALDVYSRKNVARMIDLAEEVEASVGEDNAKYQNLLKSVLSLFQTAIASTETSINMHLNGDRPLPAFDPEAIPARTRYLNRRVKLLKNLLRWRKYAGGRLGLNALVSRLVEGCIVPVAETGWDVGGAEISRTVAKLLPEELVPGALRSIQQS</sequence>
<dbReference type="InterPro" id="IPR012890">
    <property type="entry name" value="GCFC2-like"/>
</dbReference>
<gene>
    <name evidence="4" type="ORF">D9619_007350</name>
</gene>
<dbReference type="EMBL" id="JAACJJ010000043">
    <property type="protein sequence ID" value="KAF5315087.1"/>
    <property type="molecule type" value="Genomic_DNA"/>
</dbReference>
<comment type="subcellular location">
    <subcellularLocation>
        <location evidence="1">Nucleus</location>
    </subcellularLocation>
</comment>
<evidence type="ECO:0000256" key="3">
    <source>
        <dbReference type="SAM" id="MobiDB-lite"/>
    </source>
</evidence>
<dbReference type="AlphaFoldDB" id="A0A8H5EWP5"/>
<comment type="caution">
    <text evidence="4">The sequence shown here is derived from an EMBL/GenBank/DDBJ whole genome shotgun (WGS) entry which is preliminary data.</text>
</comment>
<dbReference type="GO" id="GO:0071008">
    <property type="term" value="C:U2-type post-mRNA release spliceosomal complex"/>
    <property type="evidence" value="ECO:0007669"/>
    <property type="project" value="InterPro"/>
</dbReference>
<feature type="compositionally biased region" description="Acidic residues" evidence="3">
    <location>
        <begin position="256"/>
        <end position="270"/>
    </location>
</feature>
<feature type="compositionally biased region" description="Basic and acidic residues" evidence="3">
    <location>
        <begin position="241"/>
        <end position="255"/>
    </location>
</feature>
<dbReference type="PANTHER" id="PTHR12214">
    <property type="entry name" value="GC-RICH SEQUENCE DNA-BINDING FACTOR"/>
    <property type="match status" value="1"/>
</dbReference>
<accession>A0A8H5EWP5</accession>
<dbReference type="PANTHER" id="PTHR12214:SF0">
    <property type="entry name" value="LD29489P"/>
    <property type="match status" value="1"/>
</dbReference>
<protein>
    <recommendedName>
        <fullName evidence="6">GCF C-terminal domain-containing protein</fullName>
    </recommendedName>
</protein>
<keyword evidence="5" id="KW-1185">Reference proteome</keyword>
<dbReference type="GO" id="GO:0003677">
    <property type="term" value="F:DNA binding"/>
    <property type="evidence" value="ECO:0007669"/>
    <property type="project" value="InterPro"/>
</dbReference>
<proteinExistence type="predicted"/>
<evidence type="ECO:0000256" key="2">
    <source>
        <dbReference type="ARBA" id="ARBA00023242"/>
    </source>
</evidence>
<feature type="compositionally biased region" description="Basic residues" evidence="3">
    <location>
        <begin position="47"/>
        <end position="58"/>
    </location>
</feature>
<feature type="compositionally biased region" description="Acidic residues" evidence="3">
    <location>
        <begin position="212"/>
        <end position="221"/>
    </location>
</feature>
<dbReference type="OrthoDB" id="429427at2759"/>
<organism evidence="4 5">
    <name type="scientific">Psilocybe cf. subviscida</name>
    <dbReference type="NCBI Taxonomy" id="2480587"/>
    <lineage>
        <taxon>Eukaryota</taxon>
        <taxon>Fungi</taxon>
        <taxon>Dikarya</taxon>
        <taxon>Basidiomycota</taxon>
        <taxon>Agaricomycotina</taxon>
        <taxon>Agaricomycetes</taxon>
        <taxon>Agaricomycetidae</taxon>
        <taxon>Agaricales</taxon>
        <taxon>Agaricineae</taxon>
        <taxon>Strophariaceae</taxon>
        <taxon>Psilocybe</taxon>
    </lineage>
</organism>
<evidence type="ECO:0000256" key="1">
    <source>
        <dbReference type="ARBA" id="ARBA00004123"/>
    </source>
</evidence>
<dbReference type="Pfam" id="PF15458">
    <property type="entry name" value="NTR2"/>
    <property type="match status" value="1"/>
</dbReference>
<keyword evidence="2" id="KW-0539">Nucleus</keyword>
<evidence type="ECO:0000313" key="5">
    <source>
        <dbReference type="Proteomes" id="UP000567179"/>
    </source>
</evidence>
<feature type="compositionally biased region" description="Basic and acidic residues" evidence="3">
    <location>
        <begin position="194"/>
        <end position="211"/>
    </location>
</feature>
<dbReference type="Proteomes" id="UP000567179">
    <property type="component" value="Unassembled WGS sequence"/>
</dbReference>
<evidence type="ECO:0008006" key="6">
    <source>
        <dbReference type="Google" id="ProtNLM"/>
    </source>
</evidence>